<keyword evidence="1" id="KW-1133">Transmembrane helix</keyword>
<keyword evidence="1" id="KW-0812">Transmembrane</keyword>
<evidence type="ECO:0000313" key="3">
    <source>
        <dbReference type="Proteomes" id="UP000499080"/>
    </source>
</evidence>
<organism evidence="2 3">
    <name type="scientific">Araneus ventricosus</name>
    <name type="common">Orbweaver spider</name>
    <name type="synonym">Epeira ventricosa</name>
    <dbReference type="NCBI Taxonomy" id="182803"/>
    <lineage>
        <taxon>Eukaryota</taxon>
        <taxon>Metazoa</taxon>
        <taxon>Ecdysozoa</taxon>
        <taxon>Arthropoda</taxon>
        <taxon>Chelicerata</taxon>
        <taxon>Arachnida</taxon>
        <taxon>Araneae</taxon>
        <taxon>Araneomorphae</taxon>
        <taxon>Entelegynae</taxon>
        <taxon>Araneoidea</taxon>
        <taxon>Araneidae</taxon>
        <taxon>Araneus</taxon>
    </lineage>
</organism>
<reference evidence="2 3" key="1">
    <citation type="journal article" date="2019" name="Sci. Rep.">
        <title>Orb-weaving spider Araneus ventricosus genome elucidates the spidroin gene catalogue.</title>
        <authorList>
            <person name="Kono N."/>
            <person name="Nakamura H."/>
            <person name="Ohtoshi R."/>
            <person name="Moran D.A.P."/>
            <person name="Shinohara A."/>
            <person name="Yoshida Y."/>
            <person name="Fujiwara M."/>
            <person name="Mori M."/>
            <person name="Tomita M."/>
            <person name="Arakawa K."/>
        </authorList>
    </citation>
    <scope>NUCLEOTIDE SEQUENCE [LARGE SCALE GENOMIC DNA]</scope>
</reference>
<evidence type="ECO:0000256" key="1">
    <source>
        <dbReference type="SAM" id="Phobius"/>
    </source>
</evidence>
<dbReference type="EMBL" id="BGPR01163293">
    <property type="protein sequence ID" value="GBM03885.1"/>
    <property type="molecule type" value="Genomic_DNA"/>
</dbReference>
<dbReference type="OrthoDB" id="6437652at2759"/>
<keyword evidence="1" id="KW-0472">Membrane</keyword>
<gene>
    <name evidence="2" type="ORF">AVEN_273167_1</name>
</gene>
<sequence length="182" mass="20541">MLYGAGIWGGALNSAKIKRLYTIKRVFLLKFTRAYRTTSTQVLNVLTGITPLHLNARSEYHKFQIWVCCSTETGETLEVGELDYNDNSTNIPLNLKTLKINQRIPNSQFEVYTDGSRDTDLSVCIFPKEETPDIYRLKLNTNNTVFQAEPTAIDFGVRWALPFTFFLGLLLGSAGLFKGVSM</sequence>
<accession>A0A4Y2CKR9</accession>
<dbReference type="AlphaFoldDB" id="A0A4Y2CKR9"/>
<dbReference type="Proteomes" id="UP000499080">
    <property type="component" value="Unassembled WGS sequence"/>
</dbReference>
<keyword evidence="3" id="KW-1185">Reference proteome</keyword>
<feature type="transmembrane region" description="Helical" evidence="1">
    <location>
        <begin position="159"/>
        <end position="177"/>
    </location>
</feature>
<protein>
    <submittedName>
        <fullName evidence="2">Uncharacterized protein</fullName>
    </submittedName>
</protein>
<evidence type="ECO:0000313" key="2">
    <source>
        <dbReference type="EMBL" id="GBM03885.1"/>
    </source>
</evidence>
<comment type="caution">
    <text evidence="2">The sequence shown here is derived from an EMBL/GenBank/DDBJ whole genome shotgun (WGS) entry which is preliminary data.</text>
</comment>
<proteinExistence type="predicted"/>
<name>A0A4Y2CKR9_ARAVE</name>